<keyword evidence="2" id="KW-1185">Reference proteome</keyword>
<evidence type="ECO:0000313" key="2">
    <source>
        <dbReference type="Proteomes" id="UP001370348"/>
    </source>
</evidence>
<evidence type="ECO:0000313" key="1">
    <source>
        <dbReference type="EMBL" id="WXB10893.1"/>
    </source>
</evidence>
<evidence type="ECO:0008006" key="3">
    <source>
        <dbReference type="Google" id="ProtNLM"/>
    </source>
</evidence>
<reference evidence="1 2" key="1">
    <citation type="submission" date="2021-12" db="EMBL/GenBank/DDBJ databases">
        <title>Discovery of the Pendulisporaceae a myxobacterial family with distinct sporulation behavior and unique specialized metabolism.</title>
        <authorList>
            <person name="Garcia R."/>
            <person name="Popoff A."/>
            <person name="Bader C.D."/>
            <person name="Loehr J."/>
            <person name="Walesch S."/>
            <person name="Walt C."/>
            <person name="Boldt J."/>
            <person name="Bunk B."/>
            <person name="Haeckl F.J.F.P.J."/>
            <person name="Gunesch A.P."/>
            <person name="Birkelbach J."/>
            <person name="Nuebel U."/>
            <person name="Pietschmann T."/>
            <person name="Bach T."/>
            <person name="Mueller R."/>
        </authorList>
    </citation>
    <scope>NUCLEOTIDE SEQUENCE [LARGE SCALE GENOMIC DNA]</scope>
    <source>
        <strain evidence="1 2">MSr11954</strain>
    </source>
</reference>
<dbReference type="SUPFAM" id="SSF48452">
    <property type="entry name" value="TPR-like"/>
    <property type="match status" value="1"/>
</dbReference>
<proteinExistence type="predicted"/>
<dbReference type="EMBL" id="CP089984">
    <property type="protein sequence ID" value="WXB10893.1"/>
    <property type="molecule type" value="Genomic_DNA"/>
</dbReference>
<dbReference type="Proteomes" id="UP001370348">
    <property type="component" value="Chromosome"/>
</dbReference>
<dbReference type="Gene3D" id="1.25.40.10">
    <property type="entry name" value="Tetratricopeptide repeat domain"/>
    <property type="match status" value="1"/>
</dbReference>
<gene>
    <name evidence="1" type="ORF">LZC94_23770</name>
</gene>
<name>A0ABZ2LIX1_9BACT</name>
<protein>
    <recommendedName>
        <fullName evidence="3">Tetratricopeptide repeat protein</fullName>
    </recommendedName>
</protein>
<sequence>MQDPTTLLATVQHIEGALAHWYRGRAADLLEDVAGARKSFQECAATAPRGGIDCLLWLAGIESNEGACEDAALAAKQLIAIDSSAPQGYHWLARAEFGRSQQTSAVRAILEERWARLPEPQREAEHRRDEFDLAVLDGRFEQAYESLDAWDHAIAHSADAHERAMPFTCRIDLDLELGRTEAARRAATSFVEASQAWLPEETWDMPAERTRALYLTDQIGRSAFRQRRAQDELELRARNGWWAAPNVRWFDSYVQNVKDAEDARVAVAAQPATRPFLEAAFRNRYVDSELGRMYLYAGQLDKSLELLRRATKSCSYVRGLYVFRAHALYGDALARRARPREACEHYAYVLQRWGHEPGSRTARDATESALRLGCRGSTDTALRLRR</sequence>
<organism evidence="1 2">
    <name type="scientific">Pendulispora albinea</name>
    <dbReference type="NCBI Taxonomy" id="2741071"/>
    <lineage>
        <taxon>Bacteria</taxon>
        <taxon>Pseudomonadati</taxon>
        <taxon>Myxococcota</taxon>
        <taxon>Myxococcia</taxon>
        <taxon>Myxococcales</taxon>
        <taxon>Sorangiineae</taxon>
        <taxon>Pendulisporaceae</taxon>
        <taxon>Pendulispora</taxon>
    </lineage>
</organism>
<accession>A0ABZ2LIX1</accession>
<dbReference type="RefSeq" id="WP_394820511.1">
    <property type="nucleotide sequence ID" value="NZ_CP089984.1"/>
</dbReference>
<dbReference type="InterPro" id="IPR011990">
    <property type="entry name" value="TPR-like_helical_dom_sf"/>
</dbReference>